<dbReference type="NCBIfam" id="TIGR00084">
    <property type="entry name" value="ruvA"/>
    <property type="match status" value="1"/>
</dbReference>
<dbReference type="InterPro" id="IPR003583">
    <property type="entry name" value="Hlx-hairpin-Hlx_DNA-bd_motif"/>
</dbReference>
<dbReference type="EMBL" id="JACXIZ010000011">
    <property type="protein sequence ID" value="MBD2844592.1"/>
    <property type="molecule type" value="Genomic_DNA"/>
</dbReference>
<evidence type="ECO:0000256" key="6">
    <source>
        <dbReference type="HAMAP-Rule" id="MF_00031"/>
    </source>
</evidence>
<dbReference type="InterPro" id="IPR011114">
    <property type="entry name" value="RuvA_C"/>
</dbReference>
<comment type="similarity">
    <text evidence="6">Belongs to the RuvA family.</text>
</comment>
<proteinExistence type="inferred from homology"/>
<keyword evidence="4 6" id="KW-0233">DNA recombination</keyword>
<dbReference type="SUPFAM" id="SSF46929">
    <property type="entry name" value="DNA helicase RuvA subunit, C-terminal domain"/>
    <property type="match status" value="1"/>
</dbReference>
<accession>A0A927GRC8</accession>
<dbReference type="GO" id="GO:0048476">
    <property type="term" value="C:Holliday junction resolvase complex"/>
    <property type="evidence" value="ECO:0007669"/>
    <property type="project" value="UniProtKB-UniRule"/>
</dbReference>
<protein>
    <recommendedName>
        <fullName evidence="6">Holliday junction branch migration complex subunit RuvA</fullName>
    </recommendedName>
</protein>
<dbReference type="GO" id="GO:0009379">
    <property type="term" value="C:Holliday junction helicase complex"/>
    <property type="evidence" value="ECO:0007669"/>
    <property type="project" value="InterPro"/>
</dbReference>
<evidence type="ECO:0000256" key="2">
    <source>
        <dbReference type="ARBA" id="ARBA00022763"/>
    </source>
</evidence>
<comment type="subcellular location">
    <subcellularLocation>
        <location evidence="6">Cytoplasm</location>
    </subcellularLocation>
</comment>
<evidence type="ECO:0000259" key="7">
    <source>
        <dbReference type="SMART" id="SM00278"/>
    </source>
</evidence>
<reference evidence="8" key="1">
    <citation type="submission" date="2020-09" db="EMBL/GenBank/DDBJ databases">
        <title>A novel bacterium of genus Paenibacillus, isolated from South China Sea.</title>
        <authorList>
            <person name="Huang H."/>
            <person name="Mo K."/>
            <person name="Hu Y."/>
        </authorList>
    </citation>
    <scope>NUCLEOTIDE SEQUENCE</scope>
    <source>
        <strain evidence="8">IB182496</strain>
    </source>
</reference>
<comment type="function">
    <text evidence="6">The RuvA-RuvB-RuvC complex processes Holliday junction (HJ) DNA during genetic recombination and DNA repair, while the RuvA-RuvB complex plays an important role in the rescue of blocked DNA replication forks via replication fork reversal (RFR). RuvA specifically binds to HJ cruciform DNA, conferring on it an open structure. The RuvB hexamer acts as an ATP-dependent pump, pulling dsDNA into and through the RuvAB complex. HJ branch migration allows RuvC to scan DNA until it finds its consensus sequence, where it cleaves and resolves the cruciform DNA.</text>
</comment>
<keyword evidence="9" id="KW-1185">Reference proteome</keyword>
<dbReference type="InterPro" id="IPR000085">
    <property type="entry name" value="RuvA"/>
</dbReference>
<comment type="domain">
    <text evidence="6">Has three domains with a flexible linker between the domains II and III and assumes an 'L' shape. Domain III is highly mobile and contacts RuvB.</text>
</comment>
<dbReference type="GO" id="GO:0006281">
    <property type="term" value="P:DNA repair"/>
    <property type="evidence" value="ECO:0007669"/>
    <property type="project" value="UniProtKB-UniRule"/>
</dbReference>
<evidence type="ECO:0000256" key="3">
    <source>
        <dbReference type="ARBA" id="ARBA00023125"/>
    </source>
</evidence>
<dbReference type="Gene3D" id="2.40.50.140">
    <property type="entry name" value="Nucleic acid-binding proteins"/>
    <property type="match status" value="1"/>
</dbReference>
<feature type="region of interest" description="Domain III" evidence="6">
    <location>
        <begin position="152"/>
        <end position="205"/>
    </location>
</feature>
<evidence type="ECO:0000256" key="1">
    <source>
        <dbReference type="ARBA" id="ARBA00022490"/>
    </source>
</evidence>
<dbReference type="CDD" id="cd14332">
    <property type="entry name" value="UBA_RuvA_C"/>
    <property type="match status" value="1"/>
</dbReference>
<keyword evidence="5 6" id="KW-0234">DNA repair</keyword>
<comment type="caution">
    <text evidence="6">Lacks conserved residue(s) required for the propagation of feature annotation.</text>
</comment>
<comment type="caution">
    <text evidence="8">The sequence shown here is derived from an EMBL/GenBank/DDBJ whole genome shotgun (WGS) entry which is preliminary data.</text>
</comment>
<keyword evidence="2 6" id="KW-0227">DNA damage</keyword>
<dbReference type="RefSeq" id="WP_190915392.1">
    <property type="nucleotide sequence ID" value="NZ_JACXIZ010000011.1"/>
</dbReference>
<name>A0A927GRC8_9BACL</name>
<sequence>MIDYVKGSLALWDEDGIVVDVQGIGYRVHTPNPYAFAGLTDKVEVYTHYHVREDAVQLFGFATRDEQRLFRMLLDVSGIGPRVALGILAGGTPEAVIAAIRQENLAFLTKLPGIGRKTAQRMVLDLKDKLGAQAGAEETLPLASSGAAGASGGSAAWHEAAQALAALGYRDAEIDKAGHTLREAAESGLSTDALVKRALQLLFQG</sequence>
<dbReference type="HAMAP" id="MF_00031">
    <property type="entry name" value="DNA_HJ_migration_RuvA"/>
    <property type="match status" value="1"/>
</dbReference>
<dbReference type="GO" id="GO:0005524">
    <property type="term" value="F:ATP binding"/>
    <property type="evidence" value="ECO:0007669"/>
    <property type="project" value="InterPro"/>
</dbReference>
<dbReference type="AlphaFoldDB" id="A0A927GRC8"/>
<dbReference type="SMART" id="SM00278">
    <property type="entry name" value="HhH1"/>
    <property type="match status" value="2"/>
</dbReference>
<dbReference type="Pfam" id="PF01330">
    <property type="entry name" value="RuvA_N"/>
    <property type="match status" value="1"/>
</dbReference>
<gene>
    <name evidence="6 8" type="primary">ruvA</name>
    <name evidence="8" type="ORF">IDH44_05275</name>
</gene>
<evidence type="ECO:0000256" key="5">
    <source>
        <dbReference type="ARBA" id="ARBA00023204"/>
    </source>
</evidence>
<dbReference type="GO" id="GO:0000400">
    <property type="term" value="F:four-way junction DNA binding"/>
    <property type="evidence" value="ECO:0007669"/>
    <property type="project" value="UniProtKB-UniRule"/>
</dbReference>
<dbReference type="InterPro" id="IPR013849">
    <property type="entry name" value="DNA_helicase_Holl-junc_RuvA_I"/>
</dbReference>
<dbReference type="Proteomes" id="UP000621560">
    <property type="component" value="Unassembled WGS sequence"/>
</dbReference>
<evidence type="ECO:0000313" key="9">
    <source>
        <dbReference type="Proteomes" id="UP000621560"/>
    </source>
</evidence>
<dbReference type="GO" id="GO:0006310">
    <property type="term" value="P:DNA recombination"/>
    <property type="evidence" value="ECO:0007669"/>
    <property type="project" value="UniProtKB-UniRule"/>
</dbReference>
<dbReference type="SUPFAM" id="SSF47781">
    <property type="entry name" value="RuvA domain 2-like"/>
    <property type="match status" value="1"/>
</dbReference>
<dbReference type="GO" id="GO:0005737">
    <property type="term" value="C:cytoplasm"/>
    <property type="evidence" value="ECO:0007669"/>
    <property type="project" value="UniProtKB-SubCell"/>
</dbReference>
<dbReference type="Pfam" id="PF14520">
    <property type="entry name" value="HHH_5"/>
    <property type="match status" value="1"/>
</dbReference>
<dbReference type="GO" id="GO:0009378">
    <property type="term" value="F:four-way junction helicase activity"/>
    <property type="evidence" value="ECO:0007669"/>
    <property type="project" value="InterPro"/>
</dbReference>
<organism evidence="8 9">
    <name type="scientific">Paenibacillus sabuli</name>
    <dbReference type="NCBI Taxonomy" id="2772509"/>
    <lineage>
        <taxon>Bacteria</taxon>
        <taxon>Bacillati</taxon>
        <taxon>Bacillota</taxon>
        <taxon>Bacilli</taxon>
        <taxon>Bacillales</taxon>
        <taxon>Paenibacillaceae</taxon>
        <taxon>Paenibacillus</taxon>
    </lineage>
</organism>
<feature type="domain" description="Helix-hairpin-helix DNA-binding motif class 1" evidence="7">
    <location>
        <begin position="106"/>
        <end position="125"/>
    </location>
</feature>
<dbReference type="InterPro" id="IPR012340">
    <property type="entry name" value="NA-bd_OB-fold"/>
</dbReference>
<keyword evidence="3 6" id="KW-0238">DNA-binding</keyword>
<evidence type="ECO:0000313" key="8">
    <source>
        <dbReference type="EMBL" id="MBD2844592.1"/>
    </source>
</evidence>
<dbReference type="Gene3D" id="1.10.150.20">
    <property type="entry name" value="5' to 3' exonuclease, C-terminal subdomain"/>
    <property type="match status" value="1"/>
</dbReference>
<dbReference type="SUPFAM" id="SSF50249">
    <property type="entry name" value="Nucleic acid-binding proteins"/>
    <property type="match status" value="1"/>
</dbReference>
<keyword evidence="8" id="KW-0378">Hydrolase</keyword>
<evidence type="ECO:0000256" key="4">
    <source>
        <dbReference type="ARBA" id="ARBA00023172"/>
    </source>
</evidence>
<dbReference type="GO" id="GO:0016787">
    <property type="term" value="F:hydrolase activity"/>
    <property type="evidence" value="ECO:0007669"/>
    <property type="project" value="UniProtKB-KW"/>
</dbReference>
<dbReference type="InterPro" id="IPR036267">
    <property type="entry name" value="RuvA_C_sf"/>
</dbReference>
<dbReference type="Pfam" id="PF07499">
    <property type="entry name" value="RuvA_C"/>
    <property type="match status" value="1"/>
</dbReference>
<dbReference type="InterPro" id="IPR010994">
    <property type="entry name" value="RuvA_2-like"/>
</dbReference>
<comment type="subunit">
    <text evidence="6">Homotetramer. Forms an RuvA(8)-RuvB(12)-Holliday junction (HJ) complex. HJ DNA is sandwiched between 2 RuvA tetramers; dsDNA enters through RuvA and exits via RuvB. An RuvB hexamer assembles on each DNA strand where it exits the tetramer. Each RuvB hexamer is contacted by two RuvA subunits (via domain III) on 2 adjacent RuvB subunits; this complex drives branch migration. In the full resolvosome a probable DNA-RuvA(4)-RuvB(12)-RuvC(2) complex forms which resolves the HJ.</text>
</comment>
<keyword evidence="1 6" id="KW-0963">Cytoplasm</keyword>
<dbReference type="Gene3D" id="1.10.8.10">
    <property type="entry name" value="DNA helicase RuvA subunit, C-terminal domain"/>
    <property type="match status" value="1"/>
</dbReference>
<feature type="domain" description="Helix-hairpin-helix DNA-binding motif class 1" evidence="7">
    <location>
        <begin position="71"/>
        <end position="90"/>
    </location>
</feature>